<protein>
    <submittedName>
        <fullName evidence="6">Uncharacterized protein</fullName>
    </submittedName>
</protein>
<dbReference type="GO" id="GO:0005829">
    <property type="term" value="C:cytosol"/>
    <property type="evidence" value="ECO:0007669"/>
    <property type="project" value="TreeGrafter"/>
</dbReference>
<dbReference type="Gene3D" id="2.60.34.10">
    <property type="entry name" value="Substrate Binding Domain Of DNAk, Chain A, domain 1"/>
    <property type="match status" value="1"/>
</dbReference>
<feature type="compositionally biased region" description="Basic residues" evidence="5">
    <location>
        <begin position="668"/>
        <end position="678"/>
    </location>
</feature>
<dbReference type="SUPFAM" id="SSF53067">
    <property type="entry name" value="Actin-like ATPase domain"/>
    <property type="match status" value="2"/>
</dbReference>
<dbReference type="PANTHER" id="PTHR45639:SF4">
    <property type="entry name" value="HSC70CB, ISOFORM G"/>
    <property type="match status" value="1"/>
</dbReference>
<dbReference type="SUPFAM" id="SSF100920">
    <property type="entry name" value="Heat shock protein 70kD (HSP70), peptide-binding domain"/>
    <property type="match status" value="1"/>
</dbReference>
<evidence type="ECO:0000256" key="3">
    <source>
        <dbReference type="ARBA" id="ARBA00022840"/>
    </source>
</evidence>
<dbReference type="FunFam" id="3.30.420.40:FF:000171">
    <property type="entry name" value="Heat shock 70 kDa protein 4"/>
    <property type="match status" value="1"/>
</dbReference>
<comment type="subcellular location">
    <subcellularLocation>
        <location evidence="1">Endoplasmic reticulum lumen</location>
    </subcellularLocation>
</comment>
<feature type="region of interest" description="Disordered" evidence="5">
    <location>
        <begin position="443"/>
        <end position="507"/>
    </location>
</feature>
<evidence type="ECO:0000313" key="6">
    <source>
        <dbReference type="EMBL" id="KAK2079079.1"/>
    </source>
</evidence>
<reference evidence="6" key="1">
    <citation type="submission" date="2021-01" db="EMBL/GenBank/DDBJ databases">
        <authorList>
            <person name="Eckstrom K.M.E."/>
        </authorList>
    </citation>
    <scope>NUCLEOTIDE SEQUENCE</scope>
    <source>
        <strain evidence="6">UVCC 0001</strain>
    </source>
</reference>
<dbReference type="Gene3D" id="3.30.420.40">
    <property type="match status" value="2"/>
</dbReference>
<evidence type="ECO:0000256" key="1">
    <source>
        <dbReference type="ARBA" id="ARBA00004319"/>
    </source>
</evidence>
<evidence type="ECO:0000313" key="7">
    <source>
        <dbReference type="Proteomes" id="UP001255856"/>
    </source>
</evidence>
<gene>
    <name evidence="6" type="ORF">QBZ16_002769</name>
</gene>
<dbReference type="Proteomes" id="UP001255856">
    <property type="component" value="Unassembled WGS sequence"/>
</dbReference>
<name>A0AAD9MHT8_PROWI</name>
<keyword evidence="7" id="KW-1185">Reference proteome</keyword>
<dbReference type="FunFam" id="3.90.640.10:FF:000004">
    <property type="entry name" value="Heat shock 70 kDa protein 4"/>
    <property type="match status" value="1"/>
</dbReference>
<dbReference type="SUPFAM" id="SSF100934">
    <property type="entry name" value="Heat shock protein 70kD (HSP70), C-terminal subdomain"/>
    <property type="match status" value="1"/>
</dbReference>
<dbReference type="Pfam" id="PF00012">
    <property type="entry name" value="HSP70"/>
    <property type="match status" value="1"/>
</dbReference>
<proteinExistence type="inferred from homology"/>
<dbReference type="Gene3D" id="3.30.30.30">
    <property type="match status" value="1"/>
</dbReference>
<dbReference type="GO" id="GO:0005524">
    <property type="term" value="F:ATP binding"/>
    <property type="evidence" value="ECO:0007669"/>
    <property type="project" value="UniProtKB-KW"/>
</dbReference>
<feature type="compositionally biased region" description="Pro residues" evidence="5">
    <location>
        <begin position="709"/>
        <end position="721"/>
    </location>
</feature>
<feature type="compositionally biased region" description="Low complexity" evidence="5">
    <location>
        <begin position="451"/>
        <end position="486"/>
    </location>
</feature>
<dbReference type="FunFam" id="1.20.1270.10:FF:000002">
    <property type="entry name" value="Heat shock 70 kDa protein 4"/>
    <property type="match status" value="1"/>
</dbReference>
<dbReference type="GO" id="GO:0005788">
    <property type="term" value="C:endoplasmic reticulum lumen"/>
    <property type="evidence" value="ECO:0007669"/>
    <property type="project" value="UniProtKB-SubCell"/>
</dbReference>
<dbReference type="GO" id="GO:0140662">
    <property type="term" value="F:ATP-dependent protein folding chaperone"/>
    <property type="evidence" value="ECO:0007669"/>
    <property type="project" value="InterPro"/>
</dbReference>
<dbReference type="Gene3D" id="3.90.640.10">
    <property type="entry name" value="Actin, Chain A, domain 4"/>
    <property type="match status" value="1"/>
</dbReference>
<dbReference type="InterPro" id="IPR029047">
    <property type="entry name" value="HSP70_peptide-bd_sf"/>
</dbReference>
<feature type="compositionally biased region" description="Basic residues" evidence="5">
    <location>
        <begin position="492"/>
        <end position="502"/>
    </location>
</feature>
<dbReference type="Gene3D" id="1.20.1270.10">
    <property type="match status" value="1"/>
</dbReference>
<feature type="compositionally biased region" description="Low complexity" evidence="5">
    <location>
        <begin position="679"/>
        <end position="701"/>
    </location>
</feature>
<feature type="compositionally biased region" description="Basic residues" evidence="5">
    <location>
        <begin position="722"/>
        <end position="743"/>
    </location>
</feature>
<accession>A0AAD9MHT8</accession>
<dbReference type="InterPro" id="IPR029048">
    <property type="entry name" value="HSP70_C_sf"/>
</dbReference>
<dbReference type="AlphaFoldDB" id="A0AAD9MHT8"/>
<dbReference type="InterPro" id="IPR013126">
    <property type="entry name" value="Hsp_70_fam"/>
</dbReference>
<dbReference type="PROSITE" id="PS01036">
    <property type="entry name" value="HSP70_3"/>
    <property type="match status" value="1"/>
</dbReference>
<dbReference type="GO" id="GO:0005634">
    <property type="term" value="C:nucleus"/>
    <property type="evidence" value="ECO:0007669"/>
    <property type="project" value="TreeGrafter"/>
</dbReference>
<dbReference type="PRINTS" id="PR00301">
    <property type="entry name" value="HEATSHOCK70"/>
</dbReference>
<keyword evidence="2" id="KW-0547">Nucleotide-binding</keyword>
<dbReference type="InterPro" id="IPR018181">
    <property type="entry name" value="Heat_shock_70_CS"/>
</dbReference>
<dbReference type="FunFam" id="3.30.30.30:FF:000005">
    <property type="entry name" value="Heat shock protein ssb1"/>
    <property type="match status" value="1"/>
</dbReference>
<keyword evidence="3" id="KW-0067">ATP-binding</keyword>
<organism evidence="6 7">
    <name type="scientific">Prototheca wickerhamii</name>
    <dbReference type="NCBI Taxonomy" id="3111"/>
    <lineage>
        <taxon>Eukaryota</taxon>
        <taxon>Viridiplantae</taxon>
        <taxon>Chlorophyta</taxon>
        <taxon>core chlorophytes</taxon>
        <taxon>Trebouxiophyceae</taxon>
        <taxon>Chlorellales</taxon>
        <taxon>Chlorellaceae</taxon>
        <taxon>Prototheca</taxon>
    </lineage>
</organism>
<sequence length="803" mass="87616">MQPRNTVGQIKRLLGKRFADPAVQQDLPYLPYTVVESASGGCEVEVQYLGESTRLSPEQVLAALLVDQRLLAEREQGVPVTDAVLSVPVYFTEAERHAFLAAAQAAGLNCLRLLNDTTATALAWGIYKTDLPETEPINVVFVDVGFSGTQVCVAALKKGQVQVLSSAWDRDLGGRNFDNVLFDHFADEFGQRYGVDIRSNARASFRLRQACEKLKKVLTSNPEAPLGVECIMNDVDVQGAITREVFEAEAAGVLDRLLGAVRRAVEGAGLTPEAVHSVEVVGGSSRVPAVLRLLTDYFGREPNRTLNATETVARGCALQCAMLSPAFRVRDFQVLDALPYGVEFSWEGRDGKPVVSTVFERGSAVPSAKMLTFFRAEPFSIRAAYSADSELPAGASREIGEFRIGAFSVPAGQETAKLKVKVTLNLNSTVVVESVVAIEEEEIAPAEEEPAQGAEAPAEAAAPADADAAPDAEAPAPADAPMPSAEAEAKPAKRKVKVRRTPVPHESRTAELAGAALAALQEREAQMALQARVQEATNDAKNAVESYIYGLRNAFYGPLEKFETEEKKAAIREALEEAENWLYEEGEDETKSVYVEKLAELRKLGDPIERRAREAAEAPAAAAALRERARALAAMTEDAKGTRTWPRTSASACAARRPRRWPGWTTRRPPRPRWRRTTTPRSRPATWPSAATRSSWWPRPSSARRRPSPSRPSPRPSPRSPRPWRRARPTPRPRTSRPTPARRCRSDAPCARKERRWGGGLFANLAGIRFLAALCASEGVHLPPCHSPLLCCLTTQYLLSAVL</sequence>
<evidence type="ECO:0000256" key="5">
    <source>
        <dbReference type="SAM" id="MobiDB-lite"/>
    </source>
</evidence>
<evidence type="ECO:0000256" key="2">
    <source>
        <dbReference type="ARBA" id="ARBA00022741"/>
    </source>
</evidence>
<comment type="caution">
    <text evidence="6">The sequence shown here is derived from an EMBL/GenBank/DDBJ whole genome shotgun (WGS) entry which is preliminary data.</text>
</comment>
<dbReference type="PANTHER" id="PTHR45639">
    <property type="entry name" value="HSC70CB, ISOFORM G-RELATED"/>
    <property type="match status" value="1"/>
</dbReference>
<feature type="region of interest" description="Disordered" evidence="5">
    <location>
        <begin position="635"/>
        <end position="749"/>
    </location>
</feature>
<evidence type="ECO:0000256" key="4">
    <source>
        <dbReference type="ARBA" id="ARBA00061090"/>
    </source>
</evidence>
<feature type="compositionally biased region" description="Low complexity" evidence="5">
    <location>
        <begin position="646"/>
        <end position="667"/>
    </location>
</feature>
<dbReference type="InterPro" id="IPR043129">
    <property type="entry name" value="ATPase_NBD"/>
</dbReference>
<dbReference type="EMBL" id="JASFZW010000003">
    <property type="protein sequence ID" value="KAK2079079.1"/>
    <property type="molecule type" value="Genomic_DNA"/>
</dbReference>
<comment type="similarity">
    <text evidence="4">Belongs to the heat shock protein 70 (TC 1.A.33) family. HSP110/SSE subfamily.</text>
</comment>